<feature type="domain" description="Transposase DDE" evidence="1">
    <location>
        <begin position="2"/>
        <end position="147"/>
    </location>
</feature>
<dbReference type="Proteomes" id="UP000319010">
    <property type="component" value="Unassembled WGS sequence"/>
</dbReference>
<gene>
    <name evidence="2" type="ORF">FK256_13330</name>
</gene>
<dbReference type="RefSeq" id="WP_141425076.1">
    <property type="nucleotide sequence ID" value="NZ_JASPFB010000004.1"/>
</dbReference>
<organism evidence="2 3">
    <name type="scientific">Actinomyces johnsonii</name>
    <dbReference type="NCBI Taxonomy" id="544581"/>
    <lineage>
        <taxon>Bacteria</taxon>
        <taxon>Bacillati</taxon>
        <taxon>Actinomycetota</taxon>
        <taxon>Actinomycetes</taxon>
        <taxon>Actinomycetales</taxon>
        <taxon>Actinomycetaceae</taxon>
        <taxon>Actinomyces</taxon>
    </lineage>
</organism>
<dbReference type="InterPro" id="IPR025668">
    <property type="entry name" value="Tnp_DDE_dom"/>
</dbReference>
<dbReference type="EMBL" id="VICB01000025">
    <property type="protein sequence ID" value="TQD41531.1"/>
    <property type="molecule type" value="Genomic_DNA"/>
</dbReference>
<reference evidence="2 3" key="1">
    <citation type="submission" date="2019-06" db="EMBL/GenBank/DDBJ databases">
        <title>Draft genome sequence of Actinomyces johnsonii CCUG 34287T.</title>
        <authorList>
            <person name="Salva-Serra F."/>
            <person name="Cardew S."/>
            <person name="Moore E."/>
        </authorList>
    </citation>
    <scope>NUCLEOTIDE SEQUENCE [LARGE SCALE GENOMIC DNA]</scope>
    <source>
        <strain evidence="2 3">CCUG 34287</strain>
    </source>
</reference>
<accession>A0A507ZY92</accession>
<name>A0A507ZY92_9ACTO</name>
<evidence type="ECO:0000313" key="3">
    <source>
        <dbReference type="Proteomes" id="UP000319010"/>
    </source>
</evidence>
<proteinExistence type="predicted"/>
<sequence length="151" mass="16917">MRRDRPHQGAQLRFEDIGDYRPTAFTTNTKVGQLADLKVRHRLRAHCQGTASTAQKTPGSTTSPLQGIAQNHIWSLNVTLTCDLPAFSQLLTLTSTPARAWKPRTIHLRLISIPATTAHHTRRTILHYKTDHPWTDLLLTGLEHLQAPPAP</sequence>
<dbReference type="Pfam" id="PF13701">
    <property type="entry name" value="DDE_Tnp_1_4"/>
    <property type="match status" value="1"/>
</dbReference>
<evidence type="ECO:0000313" key="2">
    <source>
        <dbReference type="EMBL" id="TQD41531.1"/>
    </source>
</evidence>
<comment type="caution">
    <text evidence="2">The sequence shown here is derived from an EMBL/GenBank/DDBJ whole genome shotgun (WGS) entry which is preliminary data.</text>
</comment>
<evidence type="ECO:0000259" key="1">
    <source>
        <dbReference type="Pfam" id="PF13701"/>
    </source>
</evidence>
<protein>
    <recommendedName>
        <fullName evidence="1">Transposase DDE domain-containing protein</fullName>
    </recommendedName>
</protein>
<dbReference type="AlphaFoldDB" id="A0A507ZY92"/>